<proteinExistence type="predicted"/>
<name>R7U3G6_CAPTE</name>
<evidence type="ECO:0000313" key="3">
    <source>
        <dbReference type="EnsemblMetazoa" id="CapteP194995"/>
    </source>
</evidence>
<evidence type="ECO:0000256" key="1">
    <source>
        <dbReference type="SAM" id="MobiDB-lite"/>
    </source>
</evidence>
<sequence>MVDPKSHLEPPPEANEYKCKCTMTADQSRSAPMITEQLIPNELLAFAFGATTRHPKDDVRMAILSFYTPEDIIEGKKLLWEAYGAKLSPLQLRKDTTKRRAYEADLTDIMQAVYNLDAKEDYADTTFVVKDIFNLPSLIQNSPAGRLESIETTVREICNMMQQLPATPQCPPPRKPVPDLDPDLAQPPPTPFADTLKKGVASGVEECIPDSKFTTVHGRNSRSHSTLPKKVVSNENSATLPKAPVNHDRKKPRPRVQRPTVNVGTKSHASFKAGSGLKAASPKWTYLRLLLSSLDVLCAAPHEAPVPQGREACSDMEEGFRFERMAQNFDHVAEMHDFWTQNSAAQHPNSVDGARSDVEIVSVFKQKYSNLYNSVGYDHRVLDDTRDRVNELFSSHEASDCHAITLHEVKTAVSQLKRNKHDGLADISTDHLKNAPQPFLSHLTTFFNGLLTHGFSPNDFNVAVLIPIRKNKLFPKSSSLKENIQRKLIPMQNSILPLSRNQNVDMRSA</sequence>
<feature type="region of interest" description="Disordered" evidence="1">
    <location>
        <begin position="215"/>
        <end position="267"/>
    </location>
</feature>
<accession>R7U3G6</accession>
<gene>
    <name evidence="2" type="ORF">CAPTEDRAFT_194995</name>
</gene>
<feature type="compositionally biased region" description="Polar residues" evidence="1">
    <location>
        <begin position="215"/>
        <end position="226"/>
    </location>
</feature>
<dbReference type="EnsemblMetazoa" id="CapteT194995">
    <property type="protein sequence ID" value="CapteP194995"/>
    <property type="gene ID" value="CapteG194995"/>
</dbReference>
<dbReference type="Proteomes" id="UP000014760">
    <property type="component" value="Unassembled WGS sequence"/>
</dbReference>
<evidence type="ECO:0000313" key="2">
    <source>
        <dbReference type="EMBL" id="ELU00504.1"/>
    </source>
</evidence>
<reference evidence="4" key="1">
    <citation type="submission" date="2012-12" db="EMBL/GenBank/DDBJ databases">
        <authorList>
            <person name="Hellsten U."/>
            <person name="Grimwood J."/>
            <person name="Chapman J.A."/>
            <person name="Shapiro H."/>
            <person name="Aerts A."/>
            <person name="Otillar R.P."/>
            <person name="Terry A.Y."/>
            <person name="Boore J.L."/>
            <person name="Simakov O."/>
            <person name="Marletaz F."/>
            <person name="Cho S.-J."/>
            <person name="Edsinger-Gonzales E."/>
            <person name="Havlak P."/>
            <person name="Kuo D.-H."/>
            <person name="Larsson T."/>
            <person name="Lv J."/>
            <person name="Arendt D."/>
            <person name="Savage R."/>
            <person name="Osoegawa K."/>
            <person name="de Jong P."/>
            <person name="Lindberg D.R."/>
            <person name="Seaver E.C."/>
            <person name="Weisblat D.A."/>
            <person name="Putnam N.H."/>
            <person name="Grigoriev I.V."/>
            <person name="Rokhsar D.S."/>
        </authorList>
    </citation>
    <scope>NUCLEOTIDE SEQUENCE</scope>
    <source>
        <strain evidence="4">I ESC-2004</strain>
    </source>
</reference>
<protein>
    <submittedName>
        <fullName evidence="2 3">Uncharacterized protein</fullName>
    </submittedName>
</protein>
<dbReference type="AlphaFoldDB" id="R7U3G6"/>
<dbReference type="EMBL" id="AMQN01026091">
    <property type="status" value="NOT_ANNOTATED_CDS"/>
    <property type="molecule type" value="Genomic_DNA"/>
</dbReference>
<dbReference type="OrthoDB" id="7477592at2759"/>
<reference evidence="3" key="3">
    <citation type="submission" date="2015-06" db="UniProtKB">
        <authorList>
            <consortium name="EnsemblMetazoa"/>
        </authorList>
    </citation>
    <scope>IDENTIFICATION</scope>
</reference>
<dbReference type="HOGENOM" id="CLU_535573_0_0_1"/>
<reference evidence="2 4" key="2">
    <citation type="journal article" date="2013" name="Nature">
        <title>Insights into bilaterian evolution from three spiralian genomes.</title>
        <authorList>
            <person name="Simakov O."/>
            <person name="Marletaz F."/>
            <person name="Cho S.J."/>
            <person name="Edsinger-Gonzales E."/>
            <person name="Havlak P."/>
            <person name="Hellsten U."/>
            <person name="Kuo D.H."/>
            <person name="Larsson T."/>
            <person name="Lv J."/>
            <person name="Arendt D."/>
            <person name="Savage R."/>
            <person name="Osoegawa K."/>
            <person name="de Jong P."/>
            <person name="Grimwood J."/>
            <person name="Chapman J.A."/>
            <person name="Shapiro H."/>
            <person name="Aerts A."/>
            <person name="Otillar R.P."/>
            <person name="Terry A.Y."/>
            <person name="Boore J.L."/>
            <person name="Grigoriev I.V."/>
            <person name="Lindberg D.R."/>
            <person name="Seaver E.C."/>
            <person name="Weisblat D.A."/>
            <person name="Putnam N.H."/>
            <person name="Rokhsar D.S."/>
        </authorList>
    </citation>
    <scope>NUCLEOTIDE SEQUENCE</scope>
    <source>
        <strain evidence="2 4">I ESC-2004</strain>
    </source>
</reference>
<organism evidence="2">
    <name type="scientific">Capitella teleta</name>
    <name type="common">Polychaete worm</name>
    <dbReference type="NCBI Taxonomy" id="283909"/>
    <lineage>
        <taxon>Eukaryota</taxon>
        <taxon>Metazoa</taxon>
        <taxon>Spiralia</taxon>
        <taxon>Lophotrochozoa</taxon>
        <taxon>Annelida</taxon>
        <taxon>Polychaeta</taxon>
        <taxon>Sedentaria</taxon>
        <taxon>Scolecida</taxon>
        <taxon>Capitellidae</taxon>
        <taxon>Capitella</taxon>
    </lineage>
</organism>
<dbReference type="EMBL" id="KB305953">
    <property type="protein sequence ID" value="ELU00504.1"/>
    <property type="molecule type" value="Genomic_DNA"/>
</dbReference>
<evidence type="ECO:0000313" key="4">
    <source>
        <dbReference type="Proteomes" id="UP000014760"/>
    </source>
</evidence>
<dbReference type="EMBL" id="AMQN01026090">
    <property type="status" value="NOT_ANNOTATED_CDS"/>
    <property type="molecule type" value="Genomic_DNA"/>
</dbReference>
<keyword evidence="4" id="KW-1185">Reference proteome</keyword>
<dbReference type="EMBL" id="AMQN01026089">
    <property type="status" value="NOT_ANNOTATED_CDS"/>
    <property type="molecule type" value="Genomic_DNA"/>
</dbReference>